<comment type="caution">
    <text evidence="2">The sequence shown here is derived from an EMBL/GenBank/DDBJ whole genome shotgun (WGS) entry which is preliminary data.</text>
</comment>
<dbReference type="Proteomes" id="UP001549313">
    <property type="component" value="Unassembled WGS sequence"/>
</dbReference>
<feature type="region of interest" description="Disordered" evidence="1">
    <location>
        <begin position="435"/>
        <end position="455"/>
    </location>
</feature>
<dbReference type="EMBL" id="JBEPTF010000001">
    <property type="protein sequence ID" value="MET4682435.1"/>
    <property type="molecule type" value="Genomic_DNA"/>
</dbReference>
<protein>
    <submittedName>
        <fullName evidence="2">Uncharacterized protein</fullName>
    </submittedName>
</protein>
<feature type="compositionally biased region" description="Low complexity" evidence="1">
    <location>
        <begin position="437"/>
        <end position="455"/>
    </location>
</feature>
<accession>A0ABV2R7P1</accession>
<reference evidence="2 3" key="1">
    <citation type="submission" date="2024-06" db="EMBL/GenBank/DDBJ databases">
        <title>Sorghum-associated microbial communities from plants grown in Nebraska, USA.</title>
        <authorList>
            <person name="Schachtman D."/>
        </authorList>
    </citation>
    <scope>NUCLEOTIDE SEQUENCE [LARGE SCALE GENOMIC DNA]</scope>
    <source>
        <strain evidence="2 3">2814</strain>
    </source>
</reference>
<dbReference type="RefSeq" id="WP_354087381.1">
    <property type="nucleotide sequence ID" value="NZ_JBEPTF010000001.1"/>
</dbReference>
<evidence type="ECO:0000313" key="2">
    <source>
        <dbReference type="EMBL" id="MET4682435.1"/>
    </source>
</evidence>
<evidence type="ECO:0000313" key="3">
    <source>
        <dbReference type="Proteomes" id="UP001549313"/>
    </source>
</evidence>
<evidence type="ECO:0000256" key="1">
    <source>
        <dbReference type="SAM" id="MobiDB-lite"/>
    </source>
</evidence>
<sequence>MADLSAARRAALARLFAGCPDRLLVQLETLAETMTGDRAWILREMVEREVLDRRRRAVAFGPLLPLFQPRADGLEGLSFPSSLPARLWRLATQKEPELLSQLDRDDELSRMVADRICLSAAAVLRDRPEAVWPDGPAPAPEAGPEALADCFDLAALARRAVDHLEAWLGRPGPEETAELKLLLRQAAGMSPDGATRLLEILFAWLPDARLILRVVAHAAPAAGRETVISESELSVFVDRVVTALTRRAGEAAAFDPAAPDADPARWKADLDWCAETLAEIDVSLPVKAEGAWARAVRQARVKIALRLSELFSAAERATDAVLPVERTALSGRMTRPTPRLDQAIEPEASRRARALAAVLGQVRGPAVVFGCEAERRHAAEGLTGRLAVWADEAIERLNDGLAPDETTARARIALTGELLGLIGAREAQRTVRRRLASSDAFSGSGATSGASRRTA</sequence>
<keyword evidence="3" id="KW-1185">Reference proteome</keyword>
<organism evidence="2 3">
    <name type="scientific">Brevundimonas faecalis</name>
    <dbReference type="NCBI Taxonomy" id="947378"/>
    <lineage>
        <taxon>Bacteria</taxon>
        <taxon>Pseudomonadati</taxon>
        <taxon>Pseudomonadota</taxon>
        <taxon>Alphaproteobacteria</taxon>
        <taxon>Caulobacterales</taxon>
        <taxon>Caulobacteraceae</taxon>
        <taxon>Brevundimonas</taxon>
    </lineage>
</organism>
<gene>
    <name evidence="2" type="ORF">ABIE19_000344</name>
</gene>
<name>A0ABV2R7P1_9CAUL</name>
<proteinExistence type="predicted"/>